<organism evidence="3 4">
    <name type="scientific">Salirhabdus euzebyi</name>
    <dbReference type="NCBI Taxonomy" id="394506"/>
    <lineage>
        <taxon>Bacteria</taxon>
        <taxon>Bacillati</taxon>
        <taxon>Bacillota</taxon>
        <taxon>Bacilli</taxon>
        <taxon>Bacillales</taxon>
        <taxon>Bacillaceae</taxon>
        <taxon>Salirhabdus</taxon>
    </lineage>
</organism>
<dbReference type="PANTHER" id="PTHR37810">
    <property type="entry name" value="IMMUNITY PROTEIN SDPI"/>
    <property type="match status" value="1"/>
</dbReference>
<feature type="domain" description="DUF1648" evidence="2">
    <location>
        <begin position="25"/>
        <end position="71"/>
    </location>
</feature>
<protein>
    <submittedName>
        <fullName evidence="3">Putative membrane protein</fullName>
    </submittedName>
</protein>
<feature type="transmembrane region" description="Helical" evidence="1">
    <location>
        <begin position="110"/>
        <end position="129"/>
    </location>
</feature>
<evidence type="ECO:0000313" key="4">
    <source>
        <dbReference type="Proteomes" id="UP000581688"/>
    </source>
</evidence>
<sequence>MDYNRPEIEIPKTPFEKLLELISVLIIFVTFIYIMYVWKDLPENMPMHFNAFGEPDAWGPKASIFMLPVMSTFLFVLLFLLAKIPSTHNFPIKVTEQNAKQLYELSKKMLVIMNFEIVCFFSFATWSTVQVAFGKAGLGSWFLPALIIVLFGTMLYMVIKIVRLRNK</sequence>
<dbReference type="Proteomes" id="UP000581688">
    <property type="component" value="Unassembled WGS sequence"/>
</dbReference>
<keyword evidence="1" id="KW-1133">Transmembrane helix</keyword>
<feature type="transmembrane region" description="Helical" evidence="1">
    <location>
        <begin position="21"/>
        <end position="38"/>
    </location>
</feature>
<dbReference type="AlphaFoldDB" id="A0A841Q8L8"/>
<name>A0A841Q8L8_9BACI</name>
<feature type="transmembrane region" description="Helical" evidence="1">
    <location>
        <begin position="141"/>
        <end position="159"/>
    </location>
</feature>
<feature type="transmembrane region" description="Helical" evidence="1">
    <location>
        <begin position="58"/>
        <end position="82"/>
    </location>
</feature>
<dbReference type="EMBL" id="JACHGH010000011">
    <property type="protein sequence ID" value="MBB6454622.1"/>
    <property type="molecule type" value="Genomic_DNA"/>
</dbReference>
<evidence type="ECO:0000313" key="3">
    <source>
        <dbReference type="EMBL" id="MBB6454622.1"/>
    </source>
</evidence>
<dbReference type="RefSeq" id="WP_174497125.1">
    <property type="nucleotide sequence ID" value="NZ_CADDWK010000012.1"/>
</dbReference>
<gene>
    <name evidence="3" type="ORF">HNQ94_003111</name>
</gene>
<proteinExistence type="predicted"/>
<dbReference type="GO" id="GO:0009636">
    <property type="term" value="P:response to toxic substance"/>
    <property type="evidence" value="ECO:0007669"/>
    <property type="project" value="TreeGrafter"/>
</dbReference>
<keyword evidence="1" id="KW-0472">Membrane</keyword>
<dbReference type="PANTHER" id="PTHR37810:SF5">
    <property type="entry name" value="IMMUNITY PROTEIN SDPI"/>
    <property type="match status" value="1"/>
</dbReference>
<reference evidence="3 4" key="1">
    <citation type="submission" date="2020-08" db="EMBL/GenBank/DDBJ databases">
        <title>Genomic Encyclopedia of Type Strains, Phase IV (KMG-IV): sequencing the most valuable type-strain genomes for metagenomic binning, comparative biology and taxonomic classification.</title>
        <authorList>
            <person name="Goeker M."/>
        </authorList>
    </citation>
    <scope>NUCLEOTIDE SEQUENCE [LARGE SCALE GENOMIC DNA]</scope>
    <source>
        <strain evidence="3 4">DSM 19612</strain>
    </source>
</reference>
<evidence type="ECO:0000259" key="2">
    <source>
        <dbReference type="Pfam" id="PF07853"/>
    </source>
</evidence>
<dbReference type="Pfam" id="PF07853">
    <property type="entry name" value="DUF1648"/>
    <property type="match status" value="1"/>
</dbReference>
<keyword evidence="1" id="KW-0812">Transmembrane</keyword>
<keyword evidence="4" id="KW-1185">Reference proteome</keyword>
<evidence type="ECO:0000256" key="1">
    <source>
        <dbReference type="SAM" id="Phobius"/>
    </source>
</evidence>
<comment type="caution">
    <text evidence="3">The sequence shown here is derived from an EMBL/GenBank/DDBJ whole genome shotgun (WGS) entry which is preliminary data.</text>
</comment>
<dbReference type="InterPro" id="IPR012867">
    <property type="entry name" value="DUF1648"/>
</dbReference>
<accession>A0A841Q8L8</accession>